<dbReference type="EMBL" id="UGRY01000004">
    <property type="protein sequence ID" value="SUD47916.1"/>
    <property type="molecule type" value="Genomic_DNA"/>
</dbReference>
<keyword evidence="1" id="KW-0812">Transmembrane</keyword>
<sequence>MEYAGAKVLSTDEYAVWRIRNWSTDLIILTVIVLVGLTGIGLFSMPNAAVYLTGERVAGKVRVCQLNNRERPGWGYTCTGSWRLADGRTGVGKLEGVGTKHPRGAVIALRVRDDAAVIESPRWLIFVGIGATALVALVTIAIRATRRWLQERQRSKHR</sequence>
<evidence type="ECO:0000313" key="2">
    <source>
        <dbReference type="EMBL" id="SUD47916.1"/>
    </source>
</evidence>
<keyword evidence="3" id="KW-1185">Reference proteome</keyword>
<proteinExistence type="predicted"/>
<keyword evidence="1" id="KW-0472">Membrane</keyword>
<reference evidence="2 3" key="1">
    <citation type="submission" date="2018-06" db="EMBL/GenBank/DDBJ databases">
        <authorList>
            <consortium name="Pathogen Informatics"/>
            <person name="Doyle S."/>
        </authorList>
    </citation>
    <scope>NUCLEOTIDE SEQUENCE [LARGE SCALE GENOMIC DNA]</scope>
    <source>
        <strain evidence="2 3">NCTC1934</strain>
    </source>
</reference>
<accession>A0A379JHT0</accession>
<feature type="transmembrane region" description="Helical" evidence="1">
    <location>
        <begin position="26"/>
        <end position="45"/>
    </location>
</feature>
<evidence type="ECO:0000256" key="1">
    <source>
        <dbReference type="SAM" id="Phobius"/>
    </source>
</evidence>
<keyword evidence="1" id="KW-1133">Transmembrane helix</keyword>
<dbReference type="OrthoDB" id="4748322at2"/>
<name>A0A379JHT0_9NOCA</name>
<dbReference type="RefSeq" id="WP_039814167.1">
    <property type="nucleotide sequence ID" value="NZ_UGRY01000004.1"/>
</dbReference>
<dbReference type="Proteomes" id="UP000255467">
    <property type="component" value="Unassembled WGS sequence"/>
</dbReference>
<evidence type="ECO:0000313" key="3">
    <source>
        <dbReference type="Proteomes" id="UP000255467"/>
    </source>
</evidence>
<organism evidence="2 3">
    <name type="scientific">Nocardia otitidiscaviarum</name>
    <dbReference type="NCBI Taxonomy" id="1823"/>
    <lineage>
        <taxon>Bacteria</taxon>
        <taxon>Bacillati</taxon>
        <taxon>Actinomycetota</taxon>
        <taxon>Actinomycetes</taxon>
        <taxon>Mycobacteriales</taxon>
        <taxon>Nocardiaceae</taxon>
        <taxon>Nocardia</taxon>
    </lineage>
</organism>
<evidence type="ECO:0008006" key="4">
    <source>
        <dbReference type="Google" id="ProtNLM"/>
    </source>
</evidence>
<feature type="transmembrane region" description="Helical" evidence="1">
    <location>
        <begin position="123"/>
        <end position="144"/>
    </location>
</feature>
<protein>
    <recommendedName>
        <fullName evidence="4">DUF3592 domain-containing protein</fullName>
    </recommendedName>
</protein>
<dbReference type="AlphaFoldDB" id="A0A379JHT0"/>
<gene>
    <name evidence="2" type="ORF">NCTC1934_05241</name>
</gene>